<protein>
    <submittedName>
        <fullName evidence="1">Uncharacterized protein</fullName>
    </submittedName>
</protein>
<evidence type="ECO:0000313" key="1">
    <source>
        <dbReference type="EMBL" id="KAF9644825.1"/>
    </source>
</evidence>
<dbReference type="EMBL" id="MU118118">
    <property type="protein sequence ID" value="KAF9644825.1"/>
    <property type="molecule type" value="Genomic_DNA"/>
</dbReference>
<sequence length="201" mass="22130">RSTIGTVVLLVNPLPPSGIAELIGLDPQEVTQFLTLLQSLLTFDEDSSKPVKPFHKSFPDFITDPSRCTDTRFLVSSKSLHLKLAVDCLRVMNDRLEKNLLSLPDYALNSEVRDLEARISDRISNALRYACRSWHSHLTKAGGDVAGVIPLLRVLLEEKFLVWLEVVSVLGAVGGAIVALEQLIAWLHEVCFGPFIALSAA</sequence>
<name>A0ACB6Z500_THEGA</name>
<accession>A0ACB6Z500</accession>
<gene>
    <name evidence="1" type="ORF">BDM02DRAFT_3102310</name>
</gene>
<proteinExistence type="predicted"/>
<comment type="caution">
    <text evidence="1">The sequence shown here is derived from an EMBL/GenBank/DDBJ whole genome shotgun (WGS) entry which is preliminary data.</text>
</comment>
<reference evidence="1" key="2">
    <citation type="journal article" date="2020" name="Nat. Commun.">
        <title>Large-scale genome sequencing of mycorrhizal fungi provides insights into the early evolution of symbiotic traits.</title>
        <authorList>
            <person name="Miyauchi S."/>
            <person name="Kiss E."/>
            <person name="Kuo A."/>
            <person name="Drula E."/>
            <person name="Kohler A."/>
            <person name="Sanchez-Garcia M."/>
            <person name="Morin E."/>
            <person name="Andreopoulos B."/>
            <person name="Barry K.W."/>
            <person name="Bonito G."/>
            <person name="Buee M."/>
            <person name="Carver A."/>
            <person name="Chen C."/>
            <person name="Cichocki N."/>
            <person name="Clum A."/>
            <person name="Culley D."/>
            <person name="Crous P.W."/>
            <person name="Fauchery L."/>
            <person name="Girlanda M."/>
            <person name="Hayes R.D."/>
            <person name="Keri Z."/>
            <person name="LaButti K."/>
            <person name="Lipzen A."/>
            <person name="Lombard V."/>
            <person name="Magnuson J."/>
            <person name="Maillard F."/>
            <person name="Murat C."/>
            <person name="Nolan M."/>
            <person name="Ohm R.A."/>
            <person name="Pangilinan J."/>
            <person name="Pereira M.F."/>
            <person name="Perotto S."/>
            <person name="Peter M."/>
            <person name="Pfister S."/>
            <person name="Riley R."/>
            <person name="Sitrit Y."/>
            <person name="Stielow J.B."/>
            <person name="Szollosi G."/>
            <person name="Zifcakova L."/>
            <person name="Stursova M."/>
            <person name="Spatafora J.W."/>
            <person name="Tedersoo L."/>
            <person name="Vaario L.M."/>
            <person name="Yamada A."/>
            <person name="Yan M."/>
            <person name="Wang P."/>
            <person name="Xu J."/>
            <person name="Bruns T."/>
            <person name="Baldrian P."/>
            <person name="Vilgalys R."/>
            <person name="Dunand C."/>
            <person name="Henrissat B."/>
            <person name="Grigoriev I.V."/>
            <person name="Hibbett D."/>
            <person name="Nagy L.G."/>
            <person name="Martin F.M."/>
        </authorList>
    </citation>
    <scope>NUCLEOTIDE SEQUENCE</scope>
    <source>
        <strain evidence="1">P2</strain>
    </source>
</reference>
<keyword evidence="2" id="KW-1185">Reference proteome</keyword>
<organism evidence="1 2">
    <name type="scientific">Thelephora ganbajun</name>
    <name type="common">Ganba fungus</name>
    <dbReference type="NCBI Taxonomy" id="370292"/>
    <lineage>
        <taxon>Eukaryota</taxon>
        <taxon>Fungi</taxon>
        <taxon>Dikarya</taxon>
        <taxon>Basidiomycota</taxon>
        <taxon>Agaricomycotina</taxon>
        <taxon>Agaricomycetes</taxon>
        <taxon>Thelephorales</taxon>
        <taxon>Thelephoraceae</taxon>
        <taxon>Thelephora</taxon>
    </lineage>
</organism>
<feature type="non-terminal residue" evidence="1">
    <location>
        <position position="1"/>
    </location>
</feature>
<evidence type="ECO:0000313" key="2">
    <source>
        <dbReference type="Proteomes" id="UP000886501"/>
    </source>
</evidence>
<reference evidence="1" key="1">
    <citation type="submission" date="2019-10" db="EMBL/GenBank/DDBJ databases">
        <authorList>
            <consortium name="DOE Joint Genome Institute"/>
            <person name="Kuo A."/>
            <person name="Miyauchi S."/>
            <person name="Kiss E."/>
            <person name="Drula E."/>
            <person name="Kohler A."/>
            <person name="Sanchez-Garcia M."/>
            <person name="Andreopoulos B."/>
            <person name="Barry K.W."/>
            <person name="Bonito G."/>
            <person name="Buee M."/>
            <person name="Carver A."/>
            <person name="Chen C."/>
            <person name="Cichocki N."/>
            <person name="Clum A."/>
            <person name="Culley D."/>
            <person name="Crous P.W."/>
            <person name="Fauchery L."/>
            <person name="Girlanda M."/>
            <person name="Hayes R."/>
            <person name="Keri Z."/>
            <person name="Labutti K."/>
            <person name="Lipzen A."/>
            <person name="Lombard V."/>
            <person name="Magnuson J."/>
            <person name="Maillard F."/>
            <person name="Morin E."/>
            <person name="Murat C."/>
            <person name="Nolan M."/>
            <person name="Ohm R."/>
            <person name="Pangilinan J."/>
            <person name="Pereira M."/>
            <person name="Perotto S."/>
            <person name="Peter M."/>
            <person name="Riley R."/>
            <person name="Sitrit Y."/>
            <person name="Stielow B."/>
            <person name="Szollosi G."/>
            <person name="Zifcakova L."/>
            <person name="Stursova M."/>
            <person name="Spatafora J.W."/>
            <person name="Tedersoo L."/>
            <person name="Vaario L.-M."/>
            <person name="Yamada A."/>
            <person name="Yan M."/>
            <person name="Wang P."/>
            <person name="Xu J."/>
            <person name="Bruns T."/>
            <person name="Baldrian P."/>
            <person name="Vilgalys R."/>
            <person name="Henrissat B."/>
            <person name="Grigoriev I.V."/>
            <person name="Hibbett D."/>
            <person name="Nagy L.G."/>
            <person name="Martin F.M."/>
        </authorList>
    </citation>
    <scope>NUCLEOTIDE SEQUENCE</scope>
    <source>
        <strain evidence="1">P2</strain>
    </source>
</reference>
<dbReference type="Proteomes" id="UP000886501">
    <property type="component" value="Unassembled WGS sequence"/>
</dbReference>